<protein>
    <submittedName>
        <fullName evidence="1">SGNH/GDSL hydrolase family protein</fullName>
    </submittedName>
</protein>
<dbReference type="GO" id="GO:0016788">
    <property type="term" value="F:hydrolase activity, acting on ester bonds"/>
    <property type="evidence" value="ECO:0007669"/>
    <property type="project" value="UniProtKB-ARBA"/>
</dbReference>
<dbReference type="AlphaFoldDB" id="A0A502F203"/>
<sequence length="282" mass="29625">MRWWSPRVAIRSRGRPPGAARPPAWGRRAFLAAALALAAAPAPFAPAPFAPAWAAAPTSCEAPPELLDNAAPLPATERALAEGALRVLVVGSASVLGPGSSTPAHAWPARLEASLHESRPALRLEVKVRGGRGLTAADMLPLIEGATSPPPHLVIWQVGTVEAARGLEPDWLAGRLATGLEGLKERGIDAVLMDQQFSRFLRANADINAYQDTIRIAAAGQGAAVFPRYELMRHWADTDRIDLERAPRAGRAAMVDLLGDCLGGAIAAFVLRGASLAAGPRP</sequence>
<dbReference type="PROSITE" id="PS51318">
    <property type="entry name" value="TAT"/>
    <property type="match status" value="1"/>
</dbReference>
<dbReference type="InterPro" id="IPR006311">
    <property type="entry name" value="TAT_signal"/>
</dbReference>
<dbReference type="RefSeq" id="WP_140887003.1">
    <property type="nucleotide sequence ID" value="NZ_RCZP01000058.1"/>
</dbReference>
<accession>A0A502F203</accession>
<organism evidence="1 2">
    <name type="scientific">Muricoccus nepalensis</name>
    <dbReference type="NCBI Taxonomy" id="1854500"/>
    <lineage>
        <taxon>Bacteria</taxon>
        <taxon>Pseudomonadati</taxon>
        <taxon>Pseudomonadota</taxon>
        <taxon>Alphaproteobacteria</taxon>
        <taxon>Acetobacterales</taxon>
        <taxon>Roseomonadaceae</taxon>
        <taxon>Muricoccus</taxon>
    </lineage>
</organism>
<keyword evidence="2" id="KW-1185">Reference proteome</keyword>
<dbReference type="OrthoDB" id="7203637at2"/>
<dbReference type="Gene3D" id="3.40.50.1110">
    <property type="entry name" value="SGNH hydrolase"/>
    <property type="match status" value="1"/>
</dbReference>
<gene>
    <name evidence="1" type="ORF">EAH89_27895</name>
</gene>
<evidence type="ECO:0000313" key="2">
    <source>
        <dbReference type="Proteomes" id="UP000317078"/>
    </source>
</evidence>
<keyword evidence="1" id="KW-0378">Hydrolase</keyword>
<name>A0A502F203_9PROT</name>
<dbReference type="SUPFAM" id="SSF52266">
    <property type="entry name" value="SGNH hydrolase"/>
    <property type="match status" value="1"/>
</dbReference>
<evidence type="ECO:0000313" key="1">
    <source>
        <dbReference type="EMBL" id="TPG44198.1"/>
    </source>
</evidence>
<dbReference type="Proteomes" id="UP000317078">
    <property type="component" value="Unassembled WGS sequence"/>
</dbReference>
<dbReference type="InterPro" id="IPR036514">
    <property type="entry name" value="SGNH_hydro_sf"/>
</dbReference>
<reference evidence="1 2" key="1">
    <citation type="journal article" date="2019" name="Environ. Microbiol.">
        <title>Species interactions and distinct microbial communities in high Arctic permafrost affected cryosols are associated with the CH4 and CO2 gas fluxes.</title>
        <authorList>
            <person name="Altshuler I."/>
            <person name="Hamel J."/>
            <person name="Turney S."/>
            <person name="Magnuson E."/>
            <person name="Levesque R."/>
            <person name="Greer C."/>
            <person name="Whyte L.G."/>
        </authorList>
    </citation>
    <scope>NUCLEOTIDE SEQUENCE [LARGE SCALE GENOMIC DNA]</scope>
    <source>
        <strain evidence="1 2">S9.3B</strain>
    </source>
</reference>
<dbReference type="Pfam" id="PF25182">
    <property type="entry name" value="NonGDSL"/>
    <property type="match status" value="1"/>
</dbReference>
<comment type="caution">
    <text evidence="1">The sequence shown here is derived from an EMBL/GenBank/DDBJ whole genome shotgun (WGS) entry which is preliminary data.</text>
</comment>
<proteinExistence type="predicted"/>
<dbReference type="EMBL" id="RCZP01000058">
    <property type="protein sequence ID" value="TPG44198.1"/>
    <property type="molecule type" value="Genomic_DNA"/>
</dbReference>
<dbReference type="InterPro" id="IPR057572">
    <property type="entry name" value="NonGDSL"/>
</dbReference>